<dbReference type="KEGG" id="cyn:Cyan7425_2744"/>
<dbReference type="EMBL" id="CP001344">
    <property type="protein sequence ID" value="ACL45090.1"/>
    <property type="molecule type" value="Genomic_DNA"/>
</dbReference>
<reference evidence="2" key="1">
    <citation type="submission" date="2009-01" db="EMBL/GenBank/DDBJ databases">
        <title>Complete sequence of chromosome Cyanothece sp. PCC 7425.</title>
        <authorList>
            <consortium name="US DOE Joint Genome Institute"/>
            <person name="Lucas S."/>
            <person name="Copeland A."/>
            <person name="Lapidus A."/>
            <person name="Glavina del Rio T."/>
            <person name="Dalin E."/>
            <person name="Tice H."/>
            <person name="Bruce D."/>
            <person name="Goodwin L."/>
            <person name="Pitluck S."/>
            <person name="Sims D."/>
            <person name="Meineke L."/>
            <person name="Brettin T."/>
            <person name="Detter J.C."/>
            <person name="Han C."/>
            <person name="Larimer F."/>
            <person name="Land M."/>
            <person name="Hauser L."/>
            <person name="Kyrpides N."/>
            <person name="Ovchinnikova G."/>
            <person name="Liberton M."/>
            <person name="Stoeckel J."/>
            <person name="Banerjee A."/>
            <person name="Singh A."/>
            <person name="Page L."/>
            <person name="Sato H."/>
            <person name="Zhao L."/>
            <person name="Sherman L."/>
            <person name="Pakrasi H."/>
            <person name="Richardson P."/>
        </authorList>
    </citation>
    <scope>NUCLEOTIDE SEQUENCE</scope>
    <source>
        <strain evidence="2">PCC 7425</strain>
    </source>
</reference>
<evidence type="ECO:0000313" key="2">
    <source>
        <dbReference type="EMBL" id="ACL45090.1"/>
    </source>
</evidence>
<dbReference type="Gene3D" id="1.20.1260.10">
    <property type="match status" value="1"/>
</dbReference>
<dbReference type="STRING" id="395961.Cyan7425_2744"/>
<gene>
    <name evidence="2" type="ordered locus">Cyan7425_2744</name>
</gene>
<organism evidence="2">
    <name type="scientific">Cyanothece sp. (strain PCC 7425 / ATCC 29141)</name>
    <dbReference type="NCBI Taxonomy" id="395961"/>
    <lineage>
        <taxon>Bacteria</taxon>
        <taxon>Bacillati</taxon>
        <taxon>Cyanobacteriota</taxon>
        <taxon>Cyanophyceae</taxon>
        <taxon>Gomontiellales</taxon>
        <taxon>Cyanothecaceae</taxon>
        <taxon>Cyanothece</taxon>
    </lineage>
</organism>
<name>B8HK99_CYAP4</name>
<dbReference type="PANTHER" id="PTHR38593">
    <property type="entry name" value="BLR2558 PROTEIN"/>
    <property type="match status" value="1"/>
</dbReference>
<dbReference type="HOGENOM" id="CLU_1178666_0_0_3"/>
<protein>
    <submittedName>
        <fullName evidence="2">Outer membrane protein</fullName>
    </submittedName>
</protein>
<accession>B8HK99</accession>
<dbReference type="Pfam" id="PF13628">
    <property type="entry name" value="DUF4142"/>
    <property type="match status" value="1"/>
</dbReference>
<sequence>MKKLLVSLILAAVGLIFTLGYGITTAQVPEIQPIQTVSSGEANLKATDPAEVMAQAPALPPNFNAALNPIDMAFMMEASLAGNGNMMLGQLALQRAGSEEAREFAQAEINEQMQIKNDLSQIAPRLGVTLPQNPAPKFEAAMAQLSQLSGRRFDSAYMNEGGVNAHLENAALFQREAAFGRNPDLVALANRGLPIINRHFDIASDYTDYQFARVSQRFNDPQNISDALTPQRDLA</sequence>
<dbReference type="InterPro" id="IPR012347">
    <property type="entry name" value="Ferritin-like"/>
</dbReference>
<feature type="domain" description="DUF4142" evidence="1">
    <location>
        <begin position="71"/>
        <end position="203"/>
    </location>
</feature>
<dbReference type="InterPro" id="IPR025419">
    <property type="entry name" value="DUF4142"/>
</dbReference>
<dbReference type="AlphaFoldDB" id="B8HK99"/>
<evidence type="ECO:0000259" key="1">
    <source>
        <dbReference type="Pfam" id="PF13628"/>
    </source>
</evidence>
<dbReference type="eggNOG" id="COG3652">
    <property type="taxonomic scope" value="Bacteria"/>
</dbReference>
<proteinExistence type="predicted"/>
<dbReference type="PANTHER" id="PTHR38593:SF1">
    <property type="entry name" value="BLR2558 PROTEIN"/>
    <property type="match status" value="1"/>
</dbReference>